<evidence type="ECO:0000259" key="2">
    <source>
        <dbReference type="PROSITE" id="PS50853"/>
    </source>
</evidence>
<organism evidence="3 4">
    <name type="scientific">Podospora fimiseda</name>
    <dbReference type="NCBI Taxonomy" id="252190"/>
    <lineage>
        <taxon>Eukaryota</taxon>
        <taxon>Fungi</taxon>
        <taxon>Dikarya</taxon>
        <taxon>Ascomycota</taxon>
        <taxon>Pezizomycotina</taxon>
        <taxon>Sordariomycetes</taxon>
        <taxon>Sordariomycetidae</taxon>
        <taxon>Sordariales</taxon>
        <taxon>Podosporaceae</taxon>
        <taxon>Podospora</taxon>
    </lineage>
</organism>
<dbReference type="InterPro" id="IPR036116">
    <property type="entry name" value="FN3_sf"/>
</dbReference>
<dbReference type="PANTHER" id="PTHR30383">
    <property type="entry name" value="THIOESTERASE 1/PROTEASE 1/LYSOPHOSPHOLIPASE L1"/>
    <property type="match status" value="1"/>
</dbReference>
<accession>A0AAN7BMG3</accession>
<evidence type="ECO:0000313" key="4">
    <source>
        <dbReference type="Proteomes" id="UP001301958"/>
    </source>
</evidence>
<dbReference type="InterPro" id="IPR036514">
    <property type="entry name" value="SGNH_hydro_sf"/>
</dbReference>
<evidence type="ECO:0000313" key="3">
    <source>
        <dbReference type="EMBL" id="KAK4226311.1"/>
    </source>
</evidence>
<sequence length="558" mass="62360">MTLPTPLKIMIVGDSISHGREGDHTWRYRLFSWLSSQSLPFQFVGPYKGTVPPDPSPQPPKPPPLINEPPGPSPPALTNGGYAKSCSSSFLSNSDHFCMSGRQLYQAKDLIAEQVTLYQPDICLVALGFNDLAWLRTSPSFTLDCMKELIDSARRVKPELKFAVANVCHRTELPGKEGEDLVLRTDIYNALLGRKLAEYEDVELVRLCEGYSCGPGQDSRGAYDGLHPNARGEWEIARAFSLTLVKGFGIGRDGVELPRDGDWGERKLDVPRRVRALSFPCGVRVRWGKVYGAYGYEVECLGRGMRYVAGNGLYETGCGDGEVFRYKVRACYGDFVRSGWTEVVEGVARPETSPPPRNIRVWATDDGLEFEFERPEGKFAKDIDRYGVVIHDYCLPGSWPRVYGVKGERGRIPGLEKGHRYGISVTTWNKAGEGPAKNFEREVVVGRVGMIAIPRGLKVRAIGANGIFLTWPVDYNVGGYDVWGMNTKEGRQECIFKCPVDSYECGRRIVNWLEPSEWLFAVKAHNGSTDSELSEWVGVSVESFSLNMDHYINIHIEY</sequence>
<feature type="domain" description="Fibronectin type-III" evidence="2">
    <location>
        <begin position="355"/>
        <end position="448"/>
    </location>
</feature>
<reference evidence="3" key="2">
    <citation type="submission" date="2023-05" db="EMBL/GenBank/DDBJ databases">
        <authorList>
            <consortium name="Lawrence Berkeley National Laboratory"/>
            <person name="Steindorff A."/>
            <person name="Hensen N."/>
            <person name="Bonometti L."/>
            <person name="Westerberg I."/>
            <person name="Brannstrom I.O."/>
            <person name="Guillou S."/>
            <person name="Cros-Aarteil S."/>
            <person name="Calhoun S."/>
            <person name="Haridas S."/>
            <person name="Kuo A."/>
            <person name="Mondo S."/>
            <person name="Pangilinan J."/>
            <person name="Riley R."/>
            <person name="Labutti K."/>
            <person name="Andreopoulos B."/>
            <person name="Lipzen A."/>
            <person name="Chen C."/>
            <person name="Yanf M."/>
            <person name="Daum C."/>
            <person name="Ng V."/>
            <person name="Clum A."/>
            <person name="Ohm R."/>
            <person name="Martin F."/>
            <person name="Silar P."/>
            <person name="Natvig D."/>
            <person name="Lalanne C."/>
            <person name="Gautier V."/>
            <person name="Ament-Velasquez S.L."/>
            <person name="Kruys A."/>
            <person name="Hutchinson M.I."/>
            <person name="Powell A.J."/>
            <person name="Barry K."/>
            <person name="Miller A.N."/>
            <person name="Grigoriev I.V."/>
            <person name="Debuchy R."/>
            <person name="Gladieux P."/>
            <person name="Thoren M.H."/>
            <person name="Johannesson H."/>
        </authorList>
    </citation>
    <scope>NUCLEOTIDE SEQUENCE</scope>
    <source>
        <strain evidence="3">CBS 990.96</strain>
    </source>
</reference>
<dbReference type="SUPFAM" id="SSF52266">
    <property type="entry name" value="SGNH hydrolase"/>
    <property type="match status" value="1"/>
</dbReference>
<dbReference type="SUPFAM" id="SSF49265">
    <property type="entry name" value="Fibronectin type III"/>
    <property type="match status" value="1"/>
</dbReference>
<dbReference type="InterPro" id="IPR013830">
    <property type="entry name" value="SGNH_hydro"/>
</dbReference>
<dbReference type="AlphaFoldDB" id="A0AAN7BMG3"/>
<dbReference type="Gene3D" id="2.60.40.10">
    <property type="entry name" value="Immunoglobulins"/>
    <property type="match status" value="1"/>
</dbReference>
<dbReference type="CDD" id="cd00063">
    <property type="entry name" value="FN3"/>
    <property type="match status" value="2"/>
</dbReference>
<dbReference type="Pfam" id="PF13472">
    <property type="entry name" value="Lipase_GDSL_2"/>
    <property type="match status" value="1"/>
</dbReference>
<dbReference type="Proteomes" id="UP001301958">
    <property type="component" value="Unassembled WGS sequence"/>
</dbReference>
<protein>
    <submittedName>
        <fullName evidence="3">Receptor-type tyrosine-protein phosphatase F</fullName>
    </submittedName>
</protein>
<dbReference type="PANTHER" id="PTHR30383:SF19">
    <property type="entry name" value="FIBRONECTIN TYPE-III DOMAIN-CONTAINING PROTEIN"/>
    <property type="match status" value="1"/>
</dbReference>
<dbReference type="PROSITE" id="PS50853">
    <property type="entry name" value="FN3"/>
    <property type="match status" value="1"/>
</dbReference>
<dbReference type="InterPro" id="IPR003961">
    <property type="entry name" value="FN3_dom"/>
</dbReference>
<keyword evidence="4" id="KW-1185">Reference proteome</keyword>
<comment type="caution">
    <text evidence="3">The sequence shown here is derived from an EMBL/GenBank/DDBJ whole genome shotgun (WGS) entry which is preliminary data.</text>
</comment>
<evidence type="ECO:0000256" key="1">
    <source>
        <dbReference type="SAM" id="MobiDB-lite"/>
    </source>
</evidence>
<dbReference type="Gene3D" id="3.40.50.1110">
    <property type="entry name" value="SGNH hydrolase"/>
    <property type="match status" value="1"/>
</dbReference>
<dbReference type="InterPro" id="IPR013783">
    <property type="entry name" value="Ig-like_fold"/>
</dbReference>
<feature type="region of interest" description="Disordered" evidence="1">
    <location>
        <begin position="47"/>
        <end position="79"/>
    </location>
</feature>
<name>A0AAN7BMG3_9PEZI</name>
<keyword evidence="3" id="KW-0675">Receptor</keyword>
<dbReference type="EMBL" id="MU865350">
    <property type="protein sequence ID" value="KAK4226311.1"/>
    <property type="molecule type" value="Genomic_DNA"/>
</dbReference>
<reference evidence="3" key="1">
    <citation type="journal article" date="2023" name="Mol. Phylogenet. Evol.">
        <title>Genome-scale phylogeny and comparative genomics of the fungal order Sordariales.</title>
        <authorList>
            <person name="Hensen N."/>
            <person name="Bonometti L."/>
            <person name="Westerberg I."/>
            <person name="Brannstrom I.O."/>
            <person name="Guillou S."/>
            <person name="Cros-Aarteil S."/>
            <person name="Calhoun S."/>
            <person name="Haridas S."/>
            <person name="Kuo A."/>
            <person name="Mondo S."/>
            <person name="Pangilinan J."/>
            <person name="Riley R."/>
            <person name="LaButti K."/>
            <person name="Andreopoulos B."/>
            <person name="Lipzen A."/>
            <person name="Chen C."/>
            <person name="Yan M."/>
            <person name="Daum C."/>
            <person name="Ng V."/>
            <person name="Clum A."/>
            <person name="Steindorff A."/>
            <person name="Ohm R.A."/>
            <person name="Martin F."/>
            <person name="Silar P."/>
            <person name="Natvig D.O."/>
            <person name="Lalanne C."/>
            <person name="Gautier V."/>
            <person name="Ament-Velasquez S.L."/>
            <person name="Kruys A."/>
            <person name="Hutchinson M.I."/>
            <person name="Powell A.J."/>
            <person name="Barry K."/>
            <person name="Miller A.N."/>
            <person name="Grigoriev I.V."/>
            <person name="Debuchy R."/>
            <person name="Gladieux P."/>
            <person name="Hiltunen Thoren M."/>
            <person name="Johannesson H."/>
        </authorList>
    </citation>
    <scope>NUCLEOTIDE SEQUENCE</scope>
    <source>
        <strain evidence="3">CBS 990.96</strain>
    </source>
</reference>
<feature type="compositionally biased region" description="Pro residues" evidence="1">
    <location>
        <begin position="52"/>
        <end position="75"/>
    </location>
</feature>
<dbReference type="SMART" id="SM00060">
    <property type="entry name" value="FN3"/>
    <property type="match status" value="2"/>
</dbReference>
<gene>
    <name evidence="3" type="ORF">QBC38DRAFT_233944</name>
</gene>
<dbReference type="GO" id="GO:0004622">
    <property type="term" value="F:phosphatidylcholine lysophospholipase activity"/>
    <property type="evidence" value="ECO:0007669"/>
    <property type="project" value="TreeGrafter"/>
</dbReference>
<proteinExistence type="predicted"/>
<dbReference type="InterPro" id="IPR051532">
    <property type="entry name" value="Ester_Hydrolysis_Enzymes"/>
</dbReference>